<evidence type="ECO:0000313" key="2">
    <source>
        <dbReference type="Proteomes" id="UP000824107"/>
    </source>
</evidence>
<reference evidence="1" key="1">
    <citation type="submission" date="2020-10" db="EMBL/GenBank/DDBJ databases">
        <authorList>
            <person name="Gilroy R."/>
        </authorList>
    </citation>
    <scope>NUCLEOTIDE SEQUENCE</scope>
    <source>
        <strain evidence="1">ChiW3-316</strain>
    </source>
</reference>
<reference evidence="1" key="2">
    <citation type="journal article" date="2021" name="PeerJ">
        <title>Extensive microbial diversity within the chicken gut microbiome revealed by metagenomics and culture.</title>
        <authorList>
            <person name="Gilroy R."/>
            <person name="Ravi A."/>
            <person name="Getino M."/>
            <person name="Pursley I."/>
            <person name="Horton D.L."/>
            <person name="Alikhan N.F."/>
            <person name="Baker D."/>
            <person name="Gharbi K."/>
            <person name="Hall N."/>
            <person name="Watson M."/>
            <person name="Adriaenssens E.M."/>
            <person name="Foster-Nyarko E."/>
            <person name="Jarju S."/>
            <person name="Secka A."/>
            <person name="Antonio M."/>
            <person name="Oren A."/>
            <person name="Chaudhuri R.R."/>
            <person name="La Ragione R."/>
            <person name="Hildebrand F."/>
            <person name="Pallen M.J."/>
        </authorList>
    </citation>
    <scope>NUCLEOTIDE SEQUENCE</scope>
    <source>
        <strain evidence="1">ChiW3-316</strain>
    </source>
</reference>
<accession>A0A9D1M5E1</accession>
<organism evidence="1 2">
    <name type="scientific">Candidatus Scatocola faecipullorum</name>
    <dbReference type="NCBI Taxonomy" id="2840917"/>
    <lineage>
        <taxon>Bacteria</taxon>
        <taxon>Pseudomonadati</taxon>
        <taxon>Pseudomonadota</taxon>
        <taxon>Alphaproteobacteria</taxon>
        <taxon>Rhodospirillales</taxon>
        <taxon>Rhodospirillaceae</taxon>
        <taxon>Rhodospirillaceae incertae sedis</taxon>
        <taxon>Candidatus Scatocola</taxon>
    </lineage>
</organism>
<sequence>MEIVSTHDNFIMYHSLRDGDLVETGEKPILADVSSYKNFFTSCESIVNIQKKSPNMSWGSGSYRMCKQEAEELGISSETFLHIQVLDANLHRFKNCEVEDKALERQAVLQKTISERLGTETVKPIKLSSLIDKGLAMCSEFSILAQSYLESHGIDSYLCDAHLFQETSGGILYEAHHFLAVHDKDSMFIYDPLNTKKTGRPRVMNTGMTKEQFMQKAINSEKFILDFPADIKKLNSVFDIGDTHHLGYGYINRRTVRNR</sequence>
<name>A0A9D1M5E1_9PROT</name>
<proteinExistence type="predicted"/>
<gene>
    <name evidence="1" type="ORF">IAD20_07285</name>
</gene>
<evidence type="ECO:0000313" key="1">
    <source>
        <dbReference type="EMBL" id="HIU53867.1"/>
    </source>
</evidence>
<dbReference type="AlphaFoldDB" id="A0A9D1M5E1"/>
<dbReference type="Proteomes" id="UP000824107">
    <property type="component" value="Unassembled WGS sequence"/>
</dbReference>
<protein>
    <submittedName>
        <fullName evidence="1">Uncharacterized protein</fullName>
    </submittedName>
</protein>
<dbReference type="EMBL" id="DVNC01000050">
    <property type="protein sequence ID" value="HIU53867.1"/>
    <property type="molecule type" value="Genomic_DNA"/>
</dbReference>
<comment type="caution">
    <text evidence="1">The sequence shown here is derived from an EMBL/GenBank/DDBJ whole genome shotgun (WGS) entry which is preliminary data.</text>
</comment>